<evidence type="ECO:0000259" key="1">
    <source>
        <dbReference type="PROSITE" id="PS50097"/>
    </source>
</evidence>
<protein>
    <recommendedName>
        <fullName evidence="1">BTB domain-containing protein</fullName>
    </recommendedName>
</protein>
<keyword evidence="3" id="KW-1185">Reference proteome</keyword>
<dbReference type="CDD" id="cd18186">
    <property type="entry name" value="BTB_POZ_ZBTB_KLHL-like"/>
    <property type="match status" value="1"/>
</dbReference>
<dbReference type="Pfam" id="PF00651">
    <property type="entry name" value="BTB"/>
    <property type="match status" value="1"/>
</dbReference>
<evidence type="ECO:0000313" key="2">
    <source>
        <dbReference type="EMBL" id="RIA91533.1"/>
    </source>
</evidence>
<gene>
    <name evidence="2" type="ORF">C1645_821947</name>
</gene>
<proteinExistence type="predicted"/>
<dbReference type="SUPFAM" id="SSF54695">
    <property type="entry name" value="POZ domain"/>
    <property type="match status" value="1"/>
</dbReference>
<name>A0A397T024_9GLOM</name>
<dbReference type="Gene3D" id="3.30.710.10">
    <property type="entry name" value="Potassium Channel Kv1.1, Chain A"/>
    <property type="match status" value="1"/>
</dbReference>
<dbReference type="PANTHER" id="PTHR45774">
    <property type="entry name" value="BTB/POZ DOMAIN-CONTAINING"/>
    <property type="match status" value="1"/>
</dbReference>
<accession>A0A397T024</accession>
<dbReference type="Pfam" id="PF07707">
    <property type="entry name" value="BACK"/>
    <property type="match status" value="1"/>
</dbReference>
<dbReference type="SMART" id="SM00225">
    <property type="entry name" value="BTB"/>
    <property type="match status" value="1"/>
</dbReference>
<sequence>MVDNKLLQKLSQNLLEILEDDEYCDITIEVGDDPYVKIFRAHMVILNYRSPYLRRILSTNKKKNDGTLIQIKLPNILPETFQIILRYIYGGTLPLEKYDTLDIIKILIAASKLSLQDLVDHLQSFLTKNKTNWMELNFNLIYQTSFENDSFLELQKYCTDLISKDPDKILKSLDFSTIPEKLLVLLIQSDNIQMSEVQIWDHVLKWGFAQNPELPSDPTSFSKNDFNSLKNTLQQCIPFVRFYNLTSKEFSDKVLPYKKVLPKELYMDLLKTFLNLHPDSKPTGKSKPRVNKNINFTKQKESLYEEVDSAQKMKLEYESEEEFYYESEIFPSYGYGSKEMKLEYEWPVETNRRMKSLDESPVETDIKMKSEYESAETNRRMESLYELAAETNIKMKSEYESAEIDRRTKSLDELPVETRPEYESRSYRYVSKETKSKQEKFKNIWQYIREHQ</sequence>
<dbReference type="InterPro" id="IPR011333">
    <property type="entry name" value="SKP1/BTB/POZ_sf"/>
</dbReference>
<reference evidence="2 3" key="1">
    <citation type="submission" date="2018-06" db="EMBL/GenBank/DDBJ databases">
        <title>Comparative genomics reveals the genomic features of Rhizophagus irregularis, R. cerebriforme, R. diaphanum and Gigaspora rosea, and their symbiotic lifestyle signature.</title>
        <authorList>
            <person name="Morin E."/>
            <person name="San Clemente H."/>
            <person name="Chen E.C.H."/>
            <person name="De La Providencia I."/>
            <person name="Hainaut M."/>
            <person name="Kuo A."/>
            <person name="Kohler A."/>
            <person name="Murat C."/>
            <person name="Tang N."/>
            <person name="Roy S."/>
            <person name="Loubradou J."/>
            <person name="Henrissat B."/>
            <person name="Grigoriev I.V."/>
            <person name="Corradi N."/>
            <person name="Roux C."/>
            <person name="Martin F.M."/>
        </authorList>
    </citation>
    <scope>NUCLEOTIDE SEQUENCE [LARGE SCALE GENOMIC DNA]</scope>
    <source>
        <strain evidence="2 3">DAOM 227022</strain>
    </source>
</reference>
<dbReference type="Proteomes" id="UP000265703">
    <property type="component" value="Unassembled WGS sequence"/>
</dbReference>
<dbReference type="AlphaFoldDB" id="A0A397T024"/>
<feature type="domain" description="BTB" evidence="1">
    <location>
        <begin position="24"/>
        <end position="97"/>
    </location>
</feature>
<organism evidence="2 3">
    <name type="scientific">Glomus cerebriforme</name>
    <dbReference type="NCBI Taxonomy" id="658196"/>
    <lineage>
        <taxon>Eukaryota</taxon>
        <taxon>Fungi</taxon>
        <taxon>Fungi incertae sedis</taxon>
        <taxon>Mucoromycota</taxon>
        <taxon>Glomeromycotina</taxon>
        <taxon>Glomeromycetes</taxon>
        <taxon>Glomerales</taxon>
        <taxon>Glomeraceae</taxon>
        <taxon>Glomus</taxon>
    </lineage>
</organism>
<dbReference type="OrthoDB" id="45365at2759"/>
<dbReference type="PROSITE" id="PS50097">
    <property type="entry name" value="BTB"/>
    <property type="match status" value="1"/>
</dbReference>
<dbReference type="Gene3D" id="1.25.40.420">
    <property type="match status" value="1"/>
</dbReference>
<dbReference type="InterPro" id="IPR000210">
    <property type="entry name" value="BTB/POZ_dom"/>
</dbReference>
<dbReference type="InterPro" id="IPR011705">
    <property type="entry name" value="BACK"/>
</dbReference>
<dbReference type="PANTHER" id="PTHR45774:SF3">
    <property type="entry name" value="BTB (POZ) DOMAIN-CONTAINING 2B-RELATED"/>
    <property type="match status" value="1"/>
</dbReference>
<comment type="caution">
    <text evidence="2">The sequence shown here is derived from an EMBL/GenBank/DDBJ whole genome shotgun (WGS) entry which is preliminary data.</text>
</comment>
<evidence type="ECO:0000313" key="3">
    <source>
        <dbReference type="Proteomes" id="UP000265703"/>
    </source>
</evidence>
<dbReference type="EMBL" id="QKYT01000150">
    <property type="protein sequence ID" value="RIA91533.1"/>
    <property type="molecule type" value="Genomic_DNA"/>
</dbReference>